<keyword evidence="1" id="KW-0328">Glycosyltransferase</keyword>
<dbReference type="EMBL" id="CP157804">
    <property type="protein sequence ID" value="XBQ22186.1"/>
    <property type="molecule type" value="Genomic_DNA"/>
</dbReference>
<proteinExistence type="predicted"/>
<organism evidence="1">
    <name type="scientific">Flagellimonas sp. MMG031</name>
    <dbReference type="NCBI Taxonomy" id="3158549"/>
    <lineage>
        <taxon>Bacteria</taxon>
        <taxon>Pseudomonadati</taxon>
        <taxon>Bacteroidota</taxon>
        <taxon>Flavobacteriia</taxon>
        <taxon>Flavobacteriales</taxon>
        <taxon>Flavobacteriaceae</taxon>
        <taxon>Flagellimonas</taxon>
    </lineage>
</organism>
<keyword evidence="1" id="KW-0808">Transferase</keyword>
<gene>
    <name evidence="1" type="ORF">ABNE31_11310</name>
</gene>
<sequence length="412" mass="47004">MSKKLLVIGYVWPEPSTTAAGSRMQQLLEAFLTFGYQITFASTASKTEYSLDLEAMDIAMVHIQLNHSSFDDFIQQLKPNVVMFDRFMVEEQFGWRVAEHAPSALRIINTEDLHALRKSREEALKKNQVFKIEDWKNHPTTLREIASIYRCDLTFMISSYEMEILQHKLKVPTDLLLCIPFMVDVGSISAAKNPPFDARNGFISIGNGKHAPNVDALKVLKNEIWPRIRHQLPNAEIQVYGAYLPQQVNEMHDPITGFYVKGWAEDAFRVLQIARVLLAPLRFGAGIKGKLLDAMQTGTPSVTTTIGAEGMHADLAWNGFIADDWEAFAQAAVKLHQDQKSWESAQYNGNALLQQLYDRQSLQSSLEERLEYLIMDLEAHRSQNFIGKLLQHQTMSSTKYMAKWIEEKHKEK</sequence>
<evidence type="ECO:0000313" key="1">
    <source>
        <dbReference type="EMBL" id="XBQ22186.1"/>
    </source>
</evidence>
<dbReference type="KEGG" id="fld:ABNE31_11310"/>
<dbReference type="AlphaFoldDB" id="A0AAU7MVB1"/>
<dbReference type="RefSeq" id="WP_349351197.1">
    <property type="nucleotide sequence ID" value="NZ_CP157804.1"/>
</dbReference>
<dbReference type="SUPFAM" id="SSF53756">
    <property type="entry name" value="UDP-Glycosyltransferase/glycogen phosphorylase"/>
    <property type="match status" value="1"/>
</dbReference>
<name>A0AAU7MVB1_9FLAO</name>
<reference evidence="1" key="1">
    <citation type="submission" date="2024-05" db="EMBL/GenBank/DDBJ databases">
        <title>Draft Genome Sequences of Flagellimonas sp. MMG031 and Marinobacter sp. MMG032 Isolated from the dinoflagellate Symbiodinium pilosum.</title>
        <authorList>
            <person name="Shikuma N.J."/>
            <person name="Farrell M.V."/>
        </authorList>
    </citation>
    <scope>NUCLEOTIDE SEQUENCE</scope>
    <source>
        <strain evidence="1">MMG031</strain>
    </source>
</reference>
<protein>
    <submittedName>
        <fullName evidence="1">Glycosyltransferase</fullName>
        <ecNumber evidence="1">2.4.-.-</ecNumber>
    </submittedName>
</protein>
<dbReference type="GO" id="GO:0016757">
    <property type="term" value="F:glycosyltransferase activity"/>
    <property type="evidence" value="ECO:0007669"/>
    <property type="project" value="UniProtKB-KW"/>
</dbReference>
<accession>A0AAU7MVB1</accession>
<dbReference type="Pfam" id="PF13692">
    <property type="entry name" value="Glyco_trans_1_4"/>
    <property type="match status" value="1"/>
</dbReference>
<dbReference type="EC" id="2.4.-.-" evidence="1"/>
<dbReference type="Gene3D" id="3.40.50.2000">
    <property type="entry name" value="Glycogen Phosphorylase B"/>
    <property type="match status" value="1"/>
</dbReference>